<dbReference type="GO" id="GO:0006556">
    <property type="term" value="P:S-adenosylmethionine biosynthetic process"/>
    <property type="evidence" value="ECO:0007669"/>
    <property type="project" value="TreeGrafter"/>
</dbReference>
<dbReference type="InterPro" id="IPR005913">
    <property type="entry name" value="dTDP_dehydrorham_reduct"/>
</dbReference>
<reference evidence="2" key="1">
    <citation type="submission" date="2020-05" db="EMBL/GenBank/DDBJ databases">
        <authorList>
            <person name="Chiriac C."/>
            <person name="Salcher M."/>
            <person name="Ghai R."/>
            <person name="Kavagutti S V."/>
        </authorList>
    </citation>
    <scope>NUCLEOTIDE SEQUENCE</scope>
</reference>
<proteinExistence type="predicted"/>
<organism evidence="2">
    <name type="scientific">uncultured Caudovirales phage</name>
    <dbReference type="NCBI Taxonomy" id="2100421"/>
    <lineage>
        <taxon>Viruses</taxon>
        <taxon>Duplodnaviria</taxon>
        <taxon>Heunggongvirae</taxon>
        <taxon>Uroviricota</taxon>
        <taxon>Caudoviricetes</taxon>
        <taxon>Peduoviridae</taxon>
        <taxon>Maltschvirus</taxon>
        <taxon>Maltschvirus maltsch</taxon>
    </lineage>
</organism>
<dbReference type="PANTHER" id="PTHR10491:SF4">
    <property type="entry name" value="METHIONINE ADENOSYLTRANSFERASE 2 SUBUNIT BETA"/>
    <property type="match status" value="1"/>
</dbReference>
<dbReference type="GO" id="GO:0048270">
    <property type="term" value="F:methionine adenosyltransferase regulator activity"/>
    <property type="evidence" value="ECO:0007669"/>
    <property type="project" value="TreeGrafter"/>
</dbReference>
<gene>
    <name evidence="2" type="ORF">UFOVP1290_533</name>
</gene>
<protein>
    <submittedName>
        <fullName evidence="2">RfbD dTDP-4-dehydrorhamnose reductase</fullName>
    </submittedName>
</protein>
<dbReference type="Gene3D" id="3.40.50.720">
    <property type="entry name" value="NAD(P)-binding Rossmann-like Domain"/>
    <property type="match status" value="1"/>
</dbReference>
<dbReference type="GO" id="GO:0048269">
    <property type="term" value="C:methionine adenosyltransferase complex"/>
    <property type="evidence" value="ECO:0007669"/>
    <property type="project" value="TreeGrafter"/>
</dbReference>
<dbReference type="InterPro" id="IPR036291">
    <property type="entry name" value="NAD(P)-bd_dom_sf"/>
</dbReference>
<name>A0A6J5RHY8_9CAUD</name>
<dbReference type="EMBL" id="LR797252">
    <property type="protein sequence ID" value="CAB4197013.1"/>
    <property type="molecule type" value="Genomic_DNA"/>
</dbReference>
<evidence type="ECO:0000313" key="2">
    <source>
        <dbReference type="EMBL" id="CAB4197013.1"/>
    </source>
</evidence>
<dbReference type="SUPFAM" id="SSF51735">
    <property type="entry name" value="NAD(P)-binding Rossmann-fold domains"/>
    <property type="match status" value="1"/>
</dbReference>
<feature type="domain" description="RmlD-like substrate binding" evidence="1">
    <location>
        <begin position="29"/>
        <end position="281"/>
    </location>
</feature>
<sequence length="287" mass="32759">MKVVTVGNGFIANHLPYEIANYRITPNEDDMLELIDQYKPDVIINATGFCGKPNIDQCELERTKTYMSNVVIPLMIAEQCERHNIHLIHIGSGCIYFGESPNKKYIVETYDKNPNGFAEYDNGWVEDDFANPQSFYSKTKYSCDLALGSMKNVTTLRIRMPISEKNNPRNLINKLKVYSSIIDIPNSVTFVSDLVRCIDWATKNTKNGIYHVVNPEPLTAADIMREYQKYVPDHKFNIITEKELDKITAAKRSNCILNGDKLLKAGFQMTTSKESLIDCMLKYSKNI</sequence>
<dbReference type="InterPro" id="IPR029903">
    <property type="entry name" value="RmlD-like-bd"/>
</dbReference>
<dbReference type="Pfam" id="PF04321">
    <property type="entry name" value="RmlD_sub_bind"/>
    <property type="match status" value="1"/>
</dbReference>
<dbReference type="PANTHER" id="PTHR10491">
    <property type="entry name" value="DTDP-4-DEHYDRORHAMNOSE REDUCTASE"/>
    <property type="match status" value="1"/>
</dbReference>
<evidence type="ECO:0000259" key="1">
    <source>
        <dbReference type="Pfam" id="PF04321"/>
    </source>
</evidence>
<accession>A0A6J5RHY8</accession>